<comment type="caution">
    <text evidence="3">The sequence shown here is derived from an EMBL/GenBank/DDBJ whole genome shotgun (WGS) entry which is preliminary data.</text>
</comment>
<dbReference type="InterPro" id="IPR023346">
    <property type="entry name" value="Lysozyme-like_dom_sf"/>
</dbReference>
<dbReference type="EMBL" id="JAWIIV010000011">
    <property type="protein sequence ID" value="MEC4720488.1"/>
    <property type="molecule type" value="Genomic_DNA"/>
</dbReference>
<proteinExistence type="predicted"/>
<organism evidence="3 4">
    <name type="scientific">Noviherbaspirillum album</name>
    <dbReference type="NCBI Taxonomy" id="3080276"/>
    <lineage>
        <taxon>Bacteria</taxon>
        <taxon>Pseudomonadati</taxon>
        <taxon>Pseudomonadota</taxon>
        <taxon>Betaproteobacteria</taxon>
        <taxon>Burkholderiales</taxon>
        <taxon>Oxalobacteraceae</taxon>
        <taxon>Noviherbaspirillum</taxon>
    </lineage>
</organism>
<evidence type="ECO:0000256" key="1">
    <source>
        <dbReference type="SAM" id="SignalP"/>
    </source>
</evidence>
<dbReference type="PROSITE" id="PS51257">
    <property type="entry name" value="PROKAR_LIPOPROTEIN"/>
    <property type="match status" value="1"/>
</dbReference>
<protein>
    <submittedName>
        <fullName evidence="3">Lytic transglycosylase domain-containing protein</fullName>
    </submittedName>
</protein>
<dbReference type="CDD" id="cd13400">
    <property type="entry name" value="LT_IagB-like"/>
    <property type="match status" value="1"/>
</dbReference>
<feature type="signal peptide" evidence="1">
    <location>
        <begin position="1"/>
        <end position="21"/>
    </location>
</feature>
<keyword evidence="4" id="KW-1185">Reference proteome</keyword>
<feature type="chain" id="PRO_5047416584" evidence="1">
    <location>
        <begin position="22"/>
        <end position="140"/>
    </location>
</feature>
<evidence type="ECO:0000313" key="4">
    <source>
        <dbReference type="Proteomes" id="UP001352263"/>
    </source>
</evidence>
<evidence type="ECO:0000259" key="2">
    <source>
        <dbReference type="Pfam" id="PF01464"/>
    </source>
</evidence>
<feature type="domain" description="Transglycosylase SLT" evidence="2">
    <location>
        <begin position="22"/>
        <end position="122"/>
    </location>
</feature>
<dbReference type="Pfam" id="PF01464">
    <property type="entry name" value="SLT"/>
    <property type="match status" value="1"/>
</dbReference>
<evidence type="ECO:0000313" key="3">
    <source>
        <dbReference type="EMBL" id="MEC4720488.1"/>
    </source>
</evidence>
<keyword evidence="1" id="KW-0732">Signal</keyword>
<accession>A0ABU6JA04</accession>
<dbReference type="InterPro" id="IPR008258">
    <property type="entry name" value="Transglycosylase_SLT_dom_1"/>
</dbReference>
<gene>
    <name evidence="3" type="ORF">RY831_15100</name>
</gene>
<dbReference type="RefSeq" id="WP_326507206.1">
    <property type="nucleotide sequence ID" value="NZ_JAWIIV010000011.1"/>
</dbReference>
<dbReference type="Gene3D" id="1.10.530.10">
    <property type="match status" value="1"/>
</dbReference>
<reference evidence="3 4" key="1">
    <citation type="submission" date="2023-10" db="EMBL/GenBank/DDBJ databases">
        <title>Noviherbaspirillum sp. CPCC 100848 genome assembly.</title>
        <authorList>
            <person name="Li X.Y."/>
            <person name="Fang X.M."/>
        </authorList>
    </citation>
    <scope>NUCLEOTIDE SEQUENCE [LARGE SCALE GENOMIC DNA]</scope>
    <source>
        <strain evidence="3 4">CPCC 100848</strain>
    </source>
</reference>
<dbReference type="SUPFAM" id="SSF53955">
    <property type="entry name" value="Lysozyme-like"/>
    <property type="match status" value="1"/>
</dbReference>
<sequence>MRNPTLLLFAFLYVLAGSAGASCFDEAANRYNVDRELLRAIAKTESNFRADAINVNKDGSEDIGIMQINSSWLPKLRRYGITRQALLDGCTNVHVGAWVLAGNFRQYGRVWKAVGAYNARSQDKQEVYVAKVWKNLKGNM</sequence>
<name>A0ABU6JA04_9BURK</name>
<dbReference type="Proteomes" id="UP001352263">
    <property type="component" value="Unassembled WGS sequence"/>
</dbReference>